<feature type="region of interest" description="Disordered" evidence="6">
    <location>
        <begin position="397"/>
        <end position="417"/>
    </location>
</feature>
<feature type="region of interest" description="Disordered" evidence="6">
    <location>
        <begin position="1150"/>
        <end position="1170"/>
    </location>
</feature>
<feature type="compositionally biased region" description="Pro residues" evidence="6">
    <location>
        <begin position="981"/>
        <end position="992"/>
    </location>
</feature>
<gene>
    <name evidence="8" type="ORF">H4R34_001040</name>
</gene>
<keyword evidence="3" id="KW-0158">Chromosome</keyword>
<dbReference type="Proteomes" id="UP001151582">
    <property type="component" value="Unassembled WGS sequence"/>
</dbReference>
<evidence type="ECO:0000259" key="7">
    <source>
        <dbReference type="Pfam" id="PF10341"/>
    </source>
</evidence>
<sequence>MARGLVRPWLVKSFLDEALGLGEPCTRKRRVQIIKFLDRPPSFSQRDNQPWSVPAQISDSLHWIPAIFSSECVAALEHDRDLLSINGACIIINKYELKAYPQHAQESSDPRFVCLLYITDFNLLGADGSTMIGKPELFNDDSRVKELVTRHAKEYLRNQAYGPLAAGIRPPRPGSEEASQYRECCVSLLTQGSIAQQPSPDALEAIETDERSMLEAYFVQNADCMTTEPPTLHECLISATQWAVLDALPGWDEGDTTASSDSFPPRPPSTGACGVTKPMLLDEPHMDPLPTSAENCSPLSFAEVDSPTPPPTSIPAPTVSSGNTNAIADSLPCSARRVSSTNLWAYAAASYQAHHTLSHHATHQIAFLRQQMSFRKVVTHLSSQDFNFTTFTPKHLSHPDPMDWEPTQGSVPLEHAGSDENDSLYTLSTGSPFSTLASIQRALQHADSNTFHTTVVERPSEWLGFNSADLSTTISRRSSTSMSLPVSQTRSWCTPNNERSLAGHLSCIFQQAPAVSRRIILALMHFPLCVWSRLVDILQHAIDRCCGTQWSQQPSRQPRRNVGPRPQLADTESLSAYSRALLPNSYTAYPDQTKLHLQPLVSQMPLHYCIIRTALGHGASSRRPAHIFRTVCVLTLCVIWQQCSIGPRPAGSSFQQTTQTTPVKEHSGGDSDNSYTPSPNIFASLQRPDTSPRRPLVYTCIWSPFSLHRSLDALGSQLHSATTGSSQLSPNDGRQPLSTYTQENSVGSLASTAEPDTAPTLLDVNLQTLMQLQRCYSSCSPPSPTPTPLLSASAWCSELPPTSSLSPILTGTLPDSYQPMPPTPHANSSFAASLSSDAPSILLSQLPIATPDASPKPVFPSPRPITQSKSMETMSPVQTGLKRAFSDSSLSSNSPHKTPTSRAIDQIQPPLIYQSANRAHKGLLLKRQKLDPILRENDPAPFSLPALSSNPVPELVPARHALPGLKRRMAGPASRSRKPRLAPPSSPSPPSSPLSTLSSSPPGLHDKHWYTTSPIVLGKRNPFLLRSKPCTVQPTAATTASQVSPKVATATSQPAEVVSGPKPVSITVLSHRMARASGMVTTAPLPLDQLSASCAGRPNQDDANAHGEAMPKGKRLRLELSPTLRAQSEYTRRCPATEPLALPRPCQVKTALDSNPPSPNLGQATGRGWRDPDYAVNFDEWDW</sequence>
<protein>
    <recommendedName>
        <fullName evidence="7">Shelterin complex subunit TPP1/Est3 domain-containing protein</fullName>
    </recommendedName>
</protein>
<feature type="compositionally biased region" description="Polar residues" evidence="6">
    <location>
        <begin position="864"/>
        <end position="878"/>
    </location>
</feature>
<feature type="compositionally biased region" description="Polar residues" evidence="6">
    <location>
        <begin position="652"/>
        <end position="662"/>
    </location>
</feature>
<feature type="compositionally biased region" description="Polar residues" evidence="6">
    <location>
        <begin position="1152"/>
        <end position="1163"/>
    </location>
</feature>
<evidence type="ECO:0000256" key="2">
    <source>
        <dbReference type="ARBA" id="ARBA00004574"/>
    </source>
</evidence>
<organism evidence="8 9">
    <name type="scientific">Dimargaris verticillata</name>
    <dbReference type="NCBI Taxonomy" id="2761393"/>
    <lineage>
        <taxon>Eukaryota</taxon>
        <taxon>Fungi</taxon>
        <taxon>Fungi incertae sedis</taxon>
        <taxon>Zoopagomycota</taxon>
        <taxon>Kickxellomycotina</taxon>
        <taxon>Dimargaritomycetes</taxon>
        <taxon>Dimargaritales</taxon>
        <taxon>Dimargaritaceae</taxon>
        <taxon>Dimargaris</taxon>
    </lineage>
</organism>
<feature type="compositionally biased region" description="Polar residues" evidence="6">
    <location>
        <begin position="886"/>
        <end position="903"/>
    </location>
</feature>
<evidence type="ECO:0000256" key="5">
    <source>
        <dbReference type="ARBA" id="ARBA00023242"/>
    </source>
</evidence>
<feature type="compositionally biased region" description="Polar residues" evidence="6">
    <location>
        <begin position="721"/>
        <end position="751"/>
    </location>
</feature>
<keyword evidence="9" id="KW-1185">Reference proteome</keyword>
<evidence type="ECO:0000256" key="1">
    <source>
        <dbReference type="ARBA" id="ARBA00004123"/>
    </source>
</evidence>
<feature type="region of interest" description="Disordered" evidence="6">
    <location>
        <begin position="960"/>
        <end position="1006"/>
    </location>
</feature>
<dbReference type="InterPro" id="IPR019437">
    <property type="entry name" value="TPP1/Est3"/>
</dbReference>
<dbReference type="AlphaFoldDB" id="A0A9W8EE51"/>
<feature type="region of interest" description="Disordered" evidence="6">
    <location>
        <begin position="649"/>
        <end position="679"/>
    </location>
</feature>
<keyword evidence="5" id="KW-0539">Nucleus</keyword>
<evidence type="ECO:0000313" key="8">
    <source>
        <dbReference type="EMBL" id="KAJ1983797.1"/>
    </source>
</evidence>
<dbReference type="Pfam" id="PF10341">
    <property type="entry name" value="TPP1"/>
    <property type="match status" value="1"/>
</dbReference>
<feature type="region of interest" description="Disordered" evidence="6">
    <location>
        <begin position="302"/>
        <end position="321"/>
    </location>
</feature>
<reference evidence="8" key="1">
    <citation type="submission" date="2022-07" db="EMBL/GenBank/DDBJ databases">
        <title>Phylogenomic reconstructions and comparative analyses of Kickxellomycotina fungi.</title>
        <authorList>
            <person name="Reynolds N.K."/>
            <person name="Stajich J.E."/>
            <person name="Barry K."/>
            <person name="Grigoriev I.V."/>
            <person name="Crous P."/>
            <person name="Smith M.E."/>
        </authorList>
    </citation>
    <scope>NUCLEOTIDE SEQUENCE</scope>
    <source>
        <strain evidence="8">RSA 567</strain>
    </source>
</reference>
<comment type="subcellular location">
    <subcellularLocation>
        <location evidence="2">Chromosome</location>
        <location evidence="2">Telomere</location>
    </subcellularLocation>
    <subcellularLocation>
        <location evidence="1">Nucleus</location>
    </subcellularLocation>
</comment>
<dbReference type="Gene3D" id="2.40.50.960">
    <property type="match status" value="1"/>
</dbReference>
<evidence type="ECO:0000313" key="9">
    <source>
        <dbReference type="Proteomes" id="UP001151582"/>
    </source>
</evidence>
<evidence type="ECO:0000256" key="3">
    <source>
        <dbReference type="ARBA" id="ARBA00022454"/>
    </source>
</evidence>
<dbReference type="OrthoDB" id="5600313at2759"/>
<feature type="compositionally biased region" description="Basic residues" evidence="6">
    <location>
        <begin position="965"/>
        <end position="980"/>
    </location>
</feature>
<accession>A0A9W8EE51</accession>
<proteinExistence type="predicted"/>
<name>A0A9W8EE51_9FUNG</name>
<evidence type="ECO:0000256" key="4">
    <source>
        <dbReference type="ARBA" id="ARBA00022895"/>
    </source>
</evidence>
<feature type="compositionally biased region" description="Polar residues" evidence="6">
    <location>
        <begin position="670"/>
        <end position="679"/>
    </location>
</feature>
<dbReference type="EMBL" id="JANBQB010000040">
    <property type="protein sequence ID" value="KAJ1983797.1"/>
    <property type="molecule type" value="Genomic_DNA"/>
</dbReference>
<keyword evidence="4" id="KW-0779">Telomere</keyword>
<feature type="domain" description="Shelterin complex subunit TPP1/Est3" evidence="7">
    <location>
        <begin position="31"/>
        <end position="147"/>
    </location>
</feature>
<evidence type="ECO:0000256" key="6">
    <source>
        <dbReference type="SAM" id="MobiDB-lite"/>
    </source>
</evidence>
<feature type="region of interest" description="Disordered" evidence="6">
    <location>
        <begin position="852"/>
        <end position="908"/>
    </location>
</feature>
<feature type="region of interest" description="Disordered" evidence="6">
    <location>
        <begin position="721"/>
        <end position="755"/>
    </location>
</feature>
<comment type="caution">
    <text evidence="8">The sequence shown here is derived from an EMBL/GenBank/DDBJ whole genome shotgun (WGS) entry which is preliminary data.</text>
</comment>
<feature type="compositionally biased region" description="Low complexity" evidence="6">
    <location>
        <begin position="993"/>
        <end position="1002"/>
    </location>
</feature>